<protein>
    <submittedName>
        <fullName evidence="1">Transposase</fullName>
    </submittedName>
</protein>
<name>A0A5K3ERK5_MESCO</name>
<dbReference type="WBParaSite" id="MCU_002180-RA">
    <property type="protein sequence ID" value="MCU_002180-RA"/>
    <property type="gene ID" value="MCU_002180"/>
</dbReference>
<evidence type="ECO:0000313" key="1">
    <source>
        <dbReference type="WBParaSite" id="MCU_002180-RA"/>
    </source>
</evidence>
<reference evidence="1" key="1">
    <citation type="submission" date="2019-11" db="UniProtKB">
        <authorList>
            <consortium name="WormBaseParasite"/>
        </authorList>
    </citation>
    <scope>IDENTIFICATION</scope>
</reference>
<proteinExistence type="predicted"/>
<accession>A0A5K3ERK5</accession>
<sequence length="79" mass="8799">LLVDVALWLRKLGSNREALFTFDNFDSCVGTKTNVRKMLTTKMAVGFVFKSCASVYGCQATRTQSVSGRSWPCSPIIWC</sequence>
<organism evidence="1">
    <name type="scientific">Mesocestoides corti</name>
    <name type="common">Flatworm</name>
    <dbReference type="NCBI Taxonomy" id="53468"/>
    <lineage>
        <taxon>Eukaryota</taxon>
        <taxon>Metazoa</taxon>
        <taxon>Spiralia</taxon>
        <taxon>Lophotrochozoa</taxon>
        <taxon>Platyhelminthes</taxon>
        <taxon>Cestoda</taxon>
        <taxon>Eucestoda</taxon>
        <taxon>Cyclophyllidea</taxon>
        <taxon>Mesocestoididae</taxon>
        <taxon>Mesocestoides</taxon>
    </lineage>
</organism>
<dbReference type="AlphaFoldDB" id="A0A5K3ERK5"/>